<evidence type="ECO:0000256" key="1">
    <source>
        <dbReference type="SAM" id="Coils"/>
    </source>
</evidence>
<evidence type="ECO:0000256" key="2">
    <source>
        <dbReference type="SAM" id="MobiDB-lite"/>
    </source>
</evidence>
<organism evidence="3 4">
    <name type="scientific">Chlamydomonas schloesseri</name>
    <dbReference type="NCBI Taxonomy" id="2026947"/>
    <lineage>
        <taxon>Eukaryota</taxon>
        <taxon>Viridiplantae</taxon>
        <taxon>Chlorophyta</taxon>
        <taxon>core chlorophytes</taxon>
        <taxon>Chlorophyceae</taxon>
        <taxon>CS clade</taxon>
        <taxon>Chlamydomonadales</taxon>
        <taxon>Chlamydomonadaceae</taxon>
        <taxon>Chlamydomonas</taxon>
    </lineage>
</organism>
<dbReference type="PANTHER" id="PTHR46007:SF8">
    <property type="entry name" value="C2H2-TYPE DOMAIN-CONTAINING PROTEIN"/>
    <property type="match status" value="1"/>
</dbReference>
<dbReference type="GO" id="GO:0003713">
    <property type="term" value="F:transcription coactivator activity"/>
    <property type="evidence" value="ECO:0007669"/>
    <property type="project" value="TreeGrafter"/>
</dbReference>
<dbReference type="GO" id="GO:0016592">
    <property type="term" value="C:mediator complex"/>
    <property type="evidence" value="ECO:0007669"/>
    <property type="project" value="TreeGrafter"/>
</dbReference>
<feature type="region of interest" description="Disordered" evidence="2">
    <location>
        <begin position="1"/>
        <end position="29"/>
    </location>
</feature>
<feature type="compositionally biased region" description="Pro residues" evidence="2">
    <location>
        <begin position="116"/>
        <end position="136"/>
    </location>
</feature>
<feature type="region of interest" description="Disordered" evidence="2">
    <location>
        <begin position="922"/>
        <end position="941"/>
    </location>
</feature>
<evidence type="ECO:0000313" key="4">
    <source>
        <dbReference type="Proteomes" id="UP000613740"/>
    </source>
</evidence>
<dbReference type="InterPro" id="IPR051647">
    <property type="entry name" value="Mediator_comp_sub12"/>
</dbReference>
<dbReference type="PANTHER" id="PTHR46007">
    <property type="entry name" value="MEDIATOR OF RNA POLYMERASE II TRANSCRIPTION SUBUNIT 12"/>
    <property type="match status" value="1"/>
</dbReference>
<sequence>MMMPNPRAPASTGVANSAKKAKTSSTVRRAASQALDAVEPVASMPMGLDHVVRNMDLEGQRAFVSALRSEDAVRLRTCCRVLRDLVDFHMTCLCITVAEPNGAAAPGSPARRYAPSVPPSPASPPPHPAMPPLPPPMLALHPNPLHAFPLGDAAAVPPIPPAHAPPGVPPPAAPYPPSASPQGRHGGDWWHATFPARLTSALTFAASKLNHLTHIRLDLHATSLAPPPDDTPPAAAAAAAAHDPLGPLNGRRSVSARYAAAFAAAASAGVRLPGVTSLDLRVSSAELWAVTAAEAAAAASGGRRWPMPLDKDGEAAMAALRRRAAAPLVLSPALAAALATLFPSLTELSLVGPWASPDRSEAHIPDNAQLNMLLPMGQQMQQMQELHARRDRLRAAAAASFAALAPAALPRLTRLRLPVRVATSRHLCLLTATRALAISGEDLRPLPALAADLARVSVGGQAGAAPGHATRTQLALQPLTCLQELTLSHVRVKRVSERPTGLQRLRLLQASYTLPPDLPAAADPAAAALLRSAASTELHVHHLLLDWPARLLSVSVLQPKASPPVATAASAAAALGVAGTGVLRLGTAAAGSSSSSSSASWRDHLYRRRGGRGGGFDGYGPGWEASPPLDVMQLAALVRSLAAPLGLAVLQVDAVDITCRQHSPHSLAAAVVAIAAAPGGGGADGGGGGALPVQERAWRALEAFASGGAAAVLALEPPPPPPQEQQQLLQEPWAAPGVAPVLAADPLPPLAAAAFAADLHLQPLPLPLPAAPLPAAPYPIPPAAQPAPPAAAAPPLPALHANVQLAANMALHVLDPPPPPAAAAAAAAAAANDPQAAHRLQRREAVRAHLRRMHQHYGRGDPAAIAAATATAAAAAAAAADPVAEETMLLAATDAATTAAATAAGTLPAAAAMPGPMPPAVATATAARAARTRPQPPPAPLERLLVGRATTDLSLSSAARLQRLMGGGGRGCGGAVASVEVVPGGVSGVDGIVELLQLLPNASAASPATGATVKAVAAAAPQRLPRHLVLDSGYGFVLSHARPDPDQHQLHFPGMPPALVAAMAALRQWRRNGIDHSRHRCLPLDLVAAVLATWPAGALQSLTLLPGTEPVWRGEADAGLNLYLSEQEQQQQQQQQQQLHRYPHHHARSDGLDGKARRLLRLLCGAAQLLDRRRRGTAADGGASGGGAAQPRSAAAAATAATSAAEPAPAAVVPVWMLRPPALQPGAVASAVAAAHAAKLAAALAAAVPRLLQLLPRGWFLYVGHGGERELARCLEAAAASSNDVTADGSQHLRYSGAVWMSVLAECRPHGVCVEGVFAGKLECVGEGRWSNEALGVGAAAGAAAVPPADPQAQPPQQQPQQQMPQPQPANLAAVVAAALVAAEEAAAEAEAEAEADLVEAAAAAAGADLDLAGADAEIELDVDLDLELDGALEFGLPAAAPGGGLGDEAVWGGAAAAAALFNAEVGDDNGFIAGPVDLMDVDDD</sequence>
<comment type="caution">
    <text evidence="3">The sequence shown here is derived from an EMBL/GenBank/DDBJ whole genome shotgun (WGS) entry which is preliminary data.</text>
</comment>
<feature type="coiled-coil region" evidence="1">
    <location>
        <begin position="1373"/>
        <end position="1400"/>
    </location>
</feature>
<feature type="compositionally biased region" description="Pro residues" evidence="2">
    <location>
        <begin position="1348"/>
        <end position="1358"/>
    </location>
</feature>
<feature type="compositionally biased region" description="Low complexity" evidence="2">
    <location>
        <begin position="922"/>
        <end position="933"/>
    </location>
</feature>
<keyword evidence="1" id="KW-0175">Coiled coil</keyword>
<feature type="region of interest" description="Disordered" evidence="2">
    <location>
        <begin position="101"/>
        <end position="136"/>
    </location>
</feature>
<accession>A0A836B1V1</accession>
<feature type="region of interest" description="Disordered" evidence="2">
    <location>
        <begin position="156"/>
        <end position="184"/>
    </location>
</feature>
<dbReference type="GO" id="GO:0045944">
    <property type="term" value="P:positive regulation of transcription by RNA polymerase II"/>
    <property type="evidence" value="ECO:0007669"/>
    <property type="project" value="TreeGrafter"/>
</dbReference>
<protein>
    <submittedName>
        <fullName evidence="3">Uncharacterized protein</fullName>
    </submittedName>
</protein>
<dbReference type="EMBL" id="JAEHOD010000027">
    <property type="protein sequence ID" value="KAG2445191.1"/>
    <property type="molecule type" value="Genomic_DNA"/>
</dbReference>
<dbReference type="Proteomes" id="UP000613740">
    <property type="component" value="Unassembled WGS sequence"/>
</dbReference>
<keyword evidence="4" id="KW-1185">Reference proteome</keyword>
<name>A0A836B1V1_9CHLO</name>
<feature type="region of interest" description="Disordered" evidence="2">
    <location>
        <begin position="1126"/>
        <end position="1152"/>
    </location>
</feature>
<gene>
    <name evidence="3" type="ORF">HYH02_008659</name>
</gene>
<evidence type="ECO:0000313" key="3">
    <source>
        <dbReference type="EMBL" id="KAG2445191.1"/>
    </source>
</evidence>
<feature type="compositionally biased region" description="Low complexity" evidence="2">
    <location>
        <begin position="1126"/>
        <end position="1138"/>
    </location>
</feature>
<feature type="region of interest" description="Disordered" evidence="2">
    <location>
        <begin position="1341"/>
        <end position="1369"/>
    </location>
</feature>
<feature type="compositionally biased region" description="Pro residues" evidence="2">
    <location>
        <begin position="157"/>
        <end position="179"/>
    </location>
</feature>
<feature type="compositionally biased region" description="Low complexity" evidence="2">
    <location>
        <begin position="1359"/>
        <end position="1369"/>
    </location>
</feature>
<reference evidence="3" key="1">
    <citation type="journal article" date="2020" name="bioRxiv">
        <title>Comparative genomics of Chlamydomonas.</title>
        <authorList>
            <person name="Craig R.J."/>
            <person name="Hasan A.R."/>
            <person name="Ness R.W."/>
            <person name="Keightley P.D."/>
        </authorList>
    </citation>
    <scope>NUCLEOTIDE SEQUENCE</scope>
    <source>
        <strain evidence="3">CCAP 11/173</strain>
    </source>
</reference>
<proteinExistence type="predicted"/>
<dbReference type="OrthoDB" id="552059at2759"/>